<dbReference type="RefSeq" id="WP_023055061.1">
    <property type="nucleotide sequence ID" value="NZ_JAUSTN010000005.1"/>
</dbReference>
<dbReference type="PIRSF" id="PIRSF005426">
    <property type="entry name" value="Frp"/>
    <property type="match status" value="1"/>
</dbReference>
<evidence type="ECO:0000256" key="5">
    <source>
        <dbReference type="PIRNR" id="PIRNR005426"/>
    </source>
</evidence>
<evidence type="ECO:0000256" key="4">
    <source>
        <dbReference type="ARBA" id="ARBA00023002"/>
    </source>
</evidence>
<organism evidence="7 8">
    <name type="scientific">Peptoniphilus koenoeneniae</name>
    <dbReference type="NCBI Taxonomy" id="507751"/>
    <lineage>
        <taxon>Bacteria</taxon>
        <taxon>Bacillati</taxon>
        <taxon>Bacillota</taxon>
        <taxon>Tissierellia</taxon>
        <taxon>Tissierellales</taxon>
        <taxon>Peptoniphilaceae</taxon>
        <taxon>Peptoniphilus</taxon>
    </lineage>
</organism>
<proteinExistence type="inferred from homology"/>
<reference evidence="7 8" key="1">
    <citation type="submission" date="2023-07" db="EMBL/GenBank/DDBJ databases">
        <title>Genomic Encyclopedia of Type Strains, Phase IV (KMG-IV): sequencing the most valuable type-strain genomes for metagenomic binning, comparative biology and taxonomic classification.</title>
        <authorList>
            <person name="Goeker M."/>
        </authorList>
    </citation>
    <scope>NUCLEOTIDE SEQUENCE [LARGE SCALE GENOMIC DNA]</scope>
    <source>
        <strain evidence="7 8">DSM 22616</strain>
    </source>
</reference>
<keyword evidence="4 5" id="KW-0560">Oxidoreductase</keyword>
<dbReference type="Proteomes" id="UP001236559">
    <property type="component" value="Unassembled WGS sequence"/>
</dbReference>
<dbReference type="InterPro" id="IPR000415">
    <property type="entry name" value="Nitroreductase-like"/>
</dbReference>
<feature type="domain" description="Nitroreductase" evidence="6">
    <location>
        <begin position="9"/>
        <end position="162"/>
    </location>
</feature>
<gene>
    <name evidence="7" type="ORF">J2S72_001213</name>
</gene>
<evidence type="ECO:0000256" key="1">
    <source>
        <dbReference type="ARBA" id="ARBA00008366"/>
    </source>
</evidence>
<name>A0ABU0AVF2_9FIRM</name>
<dbReference type="InterPro" id="IPR029479">
    <property type="entry name" value="Nitroreductase"/>
</dbReference>
<dbReference type="CDD" id="cd02146">
    <property type="entry name" value="NfsA-like"/>
    <property type="match status" value="1"/>
</dbReference>
<dbReference type="Pfam" id="PF00881">
    <property type="entry name" value="Nitroreductase"/>
    <property type="match status" value="1"/>
</dbReference>
<dbReference type="PANTHER" id="PTHR43425">
    <property type="entry name" value="OXYGEN-INSENSITIVE NADPH NITROREDUCTASE"/>
    <property type="match status" value="1"/>
</dbReference>
<evidence type="ECO:0000313" key="7">
    <source>
        <dbReference type="EMBL" id="MDQ0275189.1"/>
    </source>
</evidence>
<dbReference type="Gene3D" id="3.40.109.10">
    <property type="entry name" value="NADH Oxidase"/>
    <property type="match status" value="1"/>
</dbReference>
<sequence>MNTIENQLKHRSIREFTEEEIDDKTLKKLFEVANRTATSTGMQSFSIIRVKDENLKKEISKVCNQEYASRVKELLIFIVDNYRNLKIGEEQGKNLEKARDMDRFFQGFTDACLAAQNMVVAAESLGLGTVYFGSILNDYDRIIELLDLPELTFPVVGLGMGYPNQDPQIKPRMPMELKVFENKYKKFDSYLEKIKDYDMEMTHYYDTRAEGRRSDSFSKQVVTRYEQANEKRRKVLDSIKKQGFDLGLK</sequence>
<comment type="similarity">
    <text evidence="1 5">Belongs to the flavin oxidoreductase frp family.</text>
</comment>
<protein>
    <submittedName>
        <fullName evidence="7">Nitroreductase</fullName>
    </submittedName>
</protein>
<keyword evidence="8" id="KW-1185">Reference proteome</keyword>
<evidence type="ECO:0000259" key="6">
    <source>
        <dbReference type="Pfam" id="PF00881"/>
    </source>
</evidence>
<dbReference type="InterPro" id="IPR016446">
    <property type="entry name" value="Flavin_OxRdtase_Frp"/>
</dbReference>
<evidence type="ECO:0000256" key="3">
    <source>
        <dbReference type="ARBA" id="ARBA00022643"/>
    </source>
</evidence>
<comment type="caution">
    <text evidence="7">The sequence shown here is derived from an EMBL/GenBank/DDBJ whole genome shotgun (WGS) entry which is preliminary data.</text>
</comment>
<accession>A0ABU0AVF2</accession>
<dbReference type="PANTHER" id="PTHR43425:SF2">
    <property type="entry name" value="OXYGEN-INSENSITIVE NADPH NITROREDUCTASE"/>
    <property type="match status" value="1"/>
</dbReference>
<keyword evidence="2 5" id="KW-0285">Flavoprotein</keyword>
<keyword evidence="3 5" id="KW-0288">FMN</keyword>
<evidence type="ECO:0000313" key="8">
    <source>
        <dbReference type="Proteomes" id="UP001236559"/>
    </source>
</evidence>
<keyword evidence="5" id="KW-0521">NADP</keyword>
<evidence type="ECO:0000256" key="2">
    <source>
        <dbReference type="ARBA" id="ARBA00022630"/>
    </source>
</evidence>
<dbReference type="EMBL" id="JAUSTN010000005">
    <property type="protein sequence ID" value="MDQ0275189.1"/>
    <property type="molecule type" value="Genomic_DNA"/>
</dbReference>
<dbReference type="SUPFAM" id="SSF55469">
    <property type="entry name" value="FMN-dependent nitroreductase-like"/>
    <property type="match status" value="1"/>
</dbReference>